<feature type="domain" description="EF-hand" evidence="8">
    <location>
        <begin position="16"/>
        <end position="51"/>
    </location>
</feature>
<evidence type="ECO:0000256" key="2">
    <source>
        <dbReference type="ARBA" id="ARBA00022707"/>
    </source>
</evidence>
<dbReference type="InterPro" id="IPR018247">
    <property type="entry name" value="EF_Hand_1_Ca_BS"/>
</dbReference>
<dbReference type="CDD" id="cd00051">
    <property type="entry name" value="EFh"/>
    <property type="match status" value="1"/>
</dbReference>
<dbReference type="Gene3D" id="1.10.238.10">
    <property type="entry name" value="EF-hand"/>
    <property type="match status" value="1"/>
</dbReference>
<keyword evidence="10" id="KW-1185">Reference proteome</keyword>
<keyword evidence="3" id="KW-0479">Metal-binding</keyword>
<reference evidence="9" key="2">
    <citation type="submission" date="2025-09" db="UniProtKB">
        <authorList>
            <consortium name="Ensembl"/>
        </authorList>
    </citation>
    <scope>IDENTIFICATION</scope>
</reference>
<evidence type="ECO:0000259" key="8">
    <source>
        <dbReference type="PROSITE" id="PS50222"/>
    </source>
</evidence>
<dbReference type="SUPFAM" id="SSF47473">
    <property type="entry name" value="EF-hand"/>
    <property type="match status" value="1"/>
</dbReference>
<protein>
    <recommendedName>
        <fullName evidence="8">EF-hand domain-containing protein</fullName>
    </recommendedName>
</protein>
<organism evidence="9 10">
    <name type="scientific">Eptatretus burgeri</name>
    <name type="common">Inshore hagfish</name>
    <dbReference type="NCBI Taxonomy" id="7764"/>
    <lineage>
        <taxon>Eukaryota</taxon>
        <taxon>Metazoa</taxon>
        <taxon>Chordata</taxon>
        <taxon>Craniata</taxon>
        <taxon>Vertebrata</taxon>
        <taxon>Cyclostomata</taxon>
        <taxon>Myxini</taxon>
        <taxon>Myxiniformes</taxon>
        <taxon>Myxinidae</taxon>
        <taxon>Eptatretinae</taxon>
        <taxon>Eptatretus</taxon>
    </lineage>
</organism>
<dbReference type="InterPro" id="IPR011992">
    <property type="entry name" value="EF-hand-dom_pair"/>
</dbReference>
<evidence type="ECO:0000313" key="10">
    <source>
        <dbReference type="Proteomes" id="UP000694388"/>
    </source>
</evidence>
<name>A0A8C4Q5H5_EPTBU</name>
<dbReference type="SMART" id="SM00054">
    <property type="entry name" value="EFh"/>
    <property type="match status" value="3"/>
</dbReference>
<evidence type="ECO:0000256" key="4">
    <source>
        <dbReference type="ARBA" id="ARBA00022737"/>
    </source>
</evidence>
<dbReference type="OMA" id="AWAFNVY"/>
<evidence type="ECO:0000313" key="9">
    <source>
        <dbReference type="Ensembl" id="ENSEBUP00000010088.1"/>
    </source>
</evidence>
<dbReference type="AlphaFoldDB" id="A0A8C4Q5H5"/>
<evidence type="ECO:0000256" key="5">
    <source>
        <dbReference type="ARBA" id="ARBA00022837"/>
    </source>
</evidence>
<keyword evidence="7" id="KW-0732">Signal</keyword>
<evidence type="ECO:0000256" key="7">
    <source>
        <dbReference type="SAM" id="SignalP"/>
    </source>
</evidence>
<dbReference type="Ensembl" id="ENSEBUT00000010627.1">
    <property type="protein sequence ID" value="ENSEBUP00000010088.1"/>
    <property type="gene ID" value="ENSEBUG00000006484.1"/>
</dbReference>
<reference evidence="9" key="1">
    <citation type="submission" date="2025-08" db="UniProtKB">
        <authorList>
            <consortium name="Ensembl"/>
        </authorList>
    </citation>
    <scope>IDENTIFICATION</scope>
</reference>
<keyword evidence="6" id="KW-0449">Lipoprotein</keyword>
<dbReference type="InterPro" id="IPR002048">
    <property type="entry name" value="EF_hand_dom"/>
</dbReference>
<comment type="similarity">
    <text evidence="1">Belongs to the recoverin family.</text>
</comment>
<accession>A0A8C4Q5H5</accession>
<feature type="domain" description="EF-hand" evidence="8">
    <location>
        <begin position="119"/>
        <end position="154"/>
    </location>
</feature>
<dbReference type="PROSITE" id="PS00018">
    <property type="entry name" value="EF_HAND_1"/>
    <property type="match status" value="2"/>
</dbReference>
<dbReference type="GO" id="GO:0005509">
    <property type="term" value="F:calcium ion binding"/>
    <property type="evidence" value="ECO:0007669"/>
    <property type="project" value="InterPro"/>
</dbReference>
<dbReference type="PANTHER" id="PTHR23055:SF178">
    <property type="entry name" value="NEUROCALCIN HOMOLOG"/>
    <property type="match status" value="1"/>
</dbReference>
<dbReference type="PANTHER" id="PTHR23055">
    <property type="entry name" value="CALCIUM BINDING PROTEINS"/>
    <property type="match status" value="1"/>
</dbReference>
<proteinExistence type="inferred from homology"/>
<evidence type="ECO:0000256" key="1">
    <source>
        <dbReference type="ARBA" id="ARBA00006049"/>
    </source>
</evidence>
<keyword evidence="5" id="KW-0106">Calcium</keyword>
<sequence>MKRQLFILAGLFPGGEAAEFAARALRALDANGDGSVDFAELAGALGSASRAAGWERRLAWAFNVYDGDGDGFISRPEMLSMLQSVYRMMGWSEETQKDKTTAGAASGGQDEKARCSCLTPEEVVSRLFEAADVDGDSRISLEEFTQAARNDPSILSLLQTEG</sequence>
<keyword evidence="2" id="KW-0519">Myristate</keyword>
<dbReference type="PROSITE" id="PS50222">
    <property type="entry name" value="EF_HAND_2"/>
    <property type="match status" value="3"/>
</dbReference>
<evidence type="ECO:0000256" key="3">
    <source>
        <dbReference type="ARBA" id="ARBA00022723"/>
    </source>
</evidence>
<dbReference type="InterPro" id="IPR028846">
    <property type="entry name" value="Recoverin"/>
</dbReference>
<evidence type="ECO:0000256" key="6">
    <source>
        <dbReference type="ARBA" id="ARBA00023288"/>
    </source>
</evidence>
<dbReference type="Pfam" id="PF13202">
    <property type="entry name" value="EF-hand_5"/>
    <property type="match status" value="1"/>
</dbReference>
<feature type="chain" id="PRO_5034174144" description="EF-hand domain-containing protein" evidence="7">
    <location>
        <begin position="18"/>
        <end position="162"/>
    </location>
</feature>
<feature type="signal peptide" evidence="7">
    <location>
        <begin position="1"/>
        <end position="17"/>
    </location>
</feature>
<dbReference type="GeneTree" id="ENSGT00940000166508"/>
<dbReference type="Proteomes" id="UP000694388">
    <property type="component" value="Unplaced"/>
</dbReference>
<dbReference type="PRINTS" id="PR00450">
    <property type="entry name" value="RECOVERIN"/>
</dbReference>
<dbReference type="Pfam" id="PF13499">
    <property type="entry name" value="EF-hand_7"/>
    <property type="match status" value="1"/>
</dbReference>
<feature type="domain" description="EF-hand" evidence="8">
    <location>
        <begin position="53"/>
        <end position="88"/>
    </location>
</feature>
<keyword evidence="4" id="KW-0677">Repeat</keyword>